<keyword evidence="3" id="KW-1185">Reference proteome</keyword>
<evidence type="ECO:0000313" key="2">
    <source>
        <dbReference type="EMBL" id="MBA0625153.1"/>
    </source>
</evidence>
<protein>
    <submittedName>
        <fullName evidence="2">Uncharacterized protein</fullName>
    </submittedName>
</protein>
<dbReference type="EMBL" id="JABFAC010000009">
    <property type="protein sequence ID" value="MBA0625153.1"/>
    <property type="molecule type" value="Genomic_DNA"/>
</dbReference>
<organism evidence="2 3">
    <name type="scientific">Gossypium davidsonii</name>
    <name type="common">Davidson's cotton</name>
    <name type="synonym">Gossypium klotzschianum subsp. davidsonii</name>
    <dbReference type="NCBI Taxonomy" id="34287"/>
    <lineage>
        <taxon>Eukaryota</taxon>
        <taxon>Viridiplantae</taxon>
        <taxon>Streptophyta</taxon>
        <taxon>Embryophyta</taxon>
        <taxon>Tracheophyta</taxon>
        <taxon>Spermatophyta</taxon>
        <taxon>Magnoliopsida</taxon>
        <taxon>eudicotyledons</taxon>
        <taxon>Gunneridae</taxon>
        <taxon>Pentapetalae</taxon>
        <taxon>rosids</taxon>
        <taxon>malvids</taxon>
        <taxon>Malvales</taxon>
        <taxon>Malvaceae</taxon>
        <taxon>Malvoideae</taxon>
        <taxon>Gossypium</taxon>
    </lineage>
</organism>
<comment type="caution">
    <text evidence="2">The sequence shown here is derived from an EMBL/GenBank/DDBJ whole genome shotgun (WGS) entry which is preliminary data.</text>
</comment>
<evidence type="ECO:0000256" key="1">
    <source>
        <dbReference type="SAM" id="SignalP"/>
    </source>
</evidence>
<feature type="signal peptide" evidence="1">
    <location>
        <begin position="1"/>
        <end position="18"/>
    </location>
</feature>
<dbReference type="AlphaFoldDB" id="A0A7J8SGY7"/>
<proteinExistence type="predicted"/>
<accession>A0A7J8SGY7</accession>
<feature type="chain" id="PRO_5029758602" evidence="1">
    <location>
        <begin position="19"/>
        <end position="35"/>
    </location>
</feature>
<reference evidence="2 3" key="1">
    <citation type="journal article" date="2019" name="Genome Biol. Evol.">
        <title>Insights into the evolution of the New World diploid cottons (Gossypium, subgenus Houzingenia) based on genome sequencing.</title>
        <authorList>
            <person name="Grover C.E."/>
            <person name="Arick M.A. 2nd"/>
            <person name="Thrash A."/>
            <person name="Conover J.L."/>
            <person name="Sanders W.S."/>
            <person name="Peterson D.G."/>
            <person name="Frelichowski J.E."/>
            <person name="Scheffler J.A."/>
            <person name="Scheffler B.E."/>
            <person name="Wendel J.F."/>
        </authorList>
    </citation>
    <scope>NUCLEOTIDE SEQUENCE [LARGE SCALE GENOMIC DNA]</scope>
    <source>
        <strain evidence="2">27</strain>
        <tissue evidence="2">Leaf</tissue>
    </source>
</reference>
<dbReference type="Proteomes" id="UP000593561">
    <property type="component" value="Unassembled WGS sequence"/>
</dbReference>
<gene>
    <name evidence="2" type="ORF">Godav_010389</name>
</gene>
<evidence type="ECO:0000313" key="3">
    <source>
        <dbReference type="Proteomes" id="UP000593561"/>
    </source>
</evidence>
<keyword evidence="1" id="KW-0732">Signal</keyword>
<name>A0A7J8SGY7_GOSDV</name>
<sequence length="35" mass="3841">MSWLKTLLTLAPLERVSLLLMNPPAPSASVFQALM</sequence>